<feature type="region of interest" description="Disordered" evidence="2">
    <location>
        <begin position="18"/>
        <end position="41"/>
    </location>
</feature>
<feature type="binding site" evidence="1">
    <location>
        <position position="184"/>
    </location>
    <ligand>
        <name>ATP</name>
        <dbReference type="ChEBI" id="CHEBI:30616"/>
    </ligand>
</feature>
<dbReference type="Proteomes" id="UP000708148">
    <property type="component" value="Unassembled WGS sequence"/>
</dbReference>
<evidence type="ECO:0000256" key="1">
    <source>
        <dbReference type="PROSITE-ProRule" id="PRU10141"/>
    </source>
</evidence>
<dbReference type="Gene3D" id="1.10.510.10">
    <property type="entry name" value="Transferase(Phosphotransferase) domain 1"/>
    <property type="match status" value="1"/>
</dbReference>
<keyword evidence="1" id="KW-0547">Nucleotide-binding</keyword>
<dbReference type="SUPFAM" id="SSF56112">
    <property type="entry name" value="Protein kinase-like (PK-like)"/>
    <property type="match status" value="1"/>
</dbReference>
<sequence length="277" mass="30856">MAADYVVVEKANGALYNDLGEAAPDKPSQKKQASTPDPNLEDLRDQIEVLREVNEHLNSEIENSTHQLGGLRQDRDAWKRRAQLLCKMLNEGKKGYLEGSSDVRVVGDMPSPEDVEAKCREICDSSREQEMVLAGVDVRELVLKGQMGGWLIDSSEIRRGSTIGEGAFGTTYHGIWRGGQVAVKCVSVQNKEDMISFLWEVEALAGIHHPNVLPFLGACIIAPTTFWLVCEYMPGGTLGKWLHSERNARRPLLRRLQYALEVQAINRSKMLPAVHAH</sequence>
<dbReference type="AlphaFoldDB" id="A0A8S1IYA3"/>
<dbReference type="InterPro" id="IPR017441">
    <property type="entry name" value="Protein_kinase_ATP_BS"/>
</dbReference>
<dbReference type="InterPro" id="IPR000719">
    <property type="entry name" value="Prot_kinase_dom"/>
</dbReference>
<accession>A0A8S1IYA3</accession>
<evidence type="ECO:0000256" key="2">
    <source>
        <dbReference type="SAM" id="MobiDB-lite"/>
    </source>
</evidence>
<dbReference type="EMBL" id="CAJHUC010000437">
    <property type="protein sequence ID" value="CAD7696151.1"/>
    <property type="molecule type" value="Genomic_DNA"/>
</dbReference>
<evidence type="ECO:0000313" key="5">
    <source>
        <dbReference type="Proteomes" id="UP000708148"/>
    </source>
</evidence>
<keyword evidence="5" id="KW-1185">Reference proteome</keyword>
<dbReference type="Pfam" id="PF07714">
    <property type="entry name" value="PK_Tyr_Ser-Thr"/>
    <property type="match status" value="1"/>
</dbReference>
<keyword evidence="1" id="KW-0067">ATP-binding</keyword>
<dbReference type="PROSITE" id="PS00107">
    <property type="entry name" value="PROTEIN_KINASE_ATP"/>
    <property type="match status" value="1"/>
</dbReference>
<proteinExistence type="predicted"/>
<reference evidence="4" key="1">
    <citation type="submission" date="2020-12" db="EMBL/GenBank/DDBJ databases">
        <authorList>
            <person name="Iha C."/>
        </authorList>
    </citation>
    <scope>NUCLEOTIDE SEQUENCE</scope>
</reference>
<organism evidence="4 5">
    <name type="scientific">Ostreobium quekettii</name>
    <dbReference type="NCBI Taxonomy" id="121088"/>
    <lineage>
        <taxon>Eukaryota</taxon>
        <taxon>Viridiplantae</taxon>
        <taxon>Chlorophyta</taxon>
        <taxon>core chlorophytes</taxon>
        <taxon>Ulvophyceae</taxon>
        <taxon>TCBD clade</taxon>
        <taxon>Bryopsidales</taxon>
        <taxon>Ostreobineae</taxon>
        <taxon>Ostreobiaceae</taxon>
        <taxon>Ostreobium</taxon>
    </lineage>
</organism>
<name>A0A8S1IYA3_9CHLO</name>
<dbReference type="GO" id="GO:0004674">
    <property type="term" value="F:protein serine/threonine kinase activity"/>
    <property type="evidence" value="ECO:0007669"/>
    <property type="project" value="TreeGrafter"/>
</dbReference>
<dbReference type="OrthoDB" id="10261027at2759"/>
<dbReference type="InterPro" id="IPR011009">
    <property type="entry name" value="Kinase-like_dom_sf"/>
</dbReference>
<comment type="caution">
    <text evidence="4">The sequence shown here is derived from an EMBL/GenBank/DDBJ whole genome shotgun (WGS) entry which is preliminary data.</text>
</comment>
<dbReference type="InterPro" id="IPR051681">
    <property type="entry name" value="Ser/Thr_Kinases-Pseudokinases"/>
</dbReference>
<dbReference type="GO" id="GO:0005524">
    <property type="term" value="F:ATP binding"/>
    <property type="evidence" value="ECO:0007669"/>
    <property type="project" value="UniProtKB-UniRule"/>
</dbReference>
<evidence type="ECO:0000259" key="3">
    <source>
        <dbReference type="PROSITE" id="PS50011"/>
    </source>
</evidence>
<evidence type="ECO:0000313" key="4">
    <source>
        <dbReference type="EMBL" id="CAD7696151.1"/>
    </source>
</evidence>
<feature type="domain" description="Protein kinase" evidence="3">
    <location>
        <begin position="157"/>
        <end position="277"/>
    </location>
</feature>
<dbReference type="PANTHER" id="PTHR44329:SF261">
    <property type="entry name" value="ZINC FINGER CONTAINING PROTEIN KINASE-RELATED"/>
    <property type="match status" value="1"/>
</dbReference>
<protein>
    <recommendedName>
        <fullName evidence="3">Protein kinase domain-containing protein</fullName>
    </recommendedName>
</protein>
<dbReference type="PROSITE" id="PS50011">
    <property type="entry name" value="PROTEIN_KINASE_DOM"/>
    <property type="match status" value="1"/>
</dbReference>
<gene>
    <name evidence="4" type="ORF">OSTQU699_LOCUS1512</name>
</gene>
<dbReference type="InterPro" id="IPR001245">
    <property type="entry name" value="Ser-Thr/Tyr_kinase_cat_dom"/>
</dbReference>
<dbReference type="PANTHER" id="PTHR44329">
    <property type="entry name" value="SERINE/THREONINE-PROTEIN KINASE TNNI3K-RELATED"/>
    <property type="match status" value="1"/>
</dbReference>